<dbReference type="PANTHER" id="PTHR35393:SF1">
    <property type="entry name" value="SNOAL-LIKE DOMAIN-CONTAINING PROTEIN"/>
    <property type="match status" value="1"/>
</dbReference>
<dbReference type="EMBL" id="KN831774">
    <property type="protein sequence ID" value="KIM44336.1"/>
    <property type="molecule type" value="Genomic_DNA"/>
</dbReference>
<dbReference type="AlphaFoldDB" id="A0A0C3CKM0"/>
<evidence type="ECO:0000313" key="3">
    <source>
        <dbReference type="EMBL" id="KIM44336.1"/>
    </source>
</evidence>
<evidence type="ECO:0000259" key="2">
    <source>
        <dbReference type="Pfam" id="PF24840"/>
    </source>
</evidence>
<dbReference type="InterPro" id="IPR057514">
    <property type="entry name" value="NTF2_SigF"/>
</dbReference>
<evidence type="ECO:0000256" key="1">
    <source>
        <dbReference type="SAM" id="MobiDB-lite"/>
    </source>
</evidence>
<accession>A0A0C3CKM0</accession>
<gene>
    <name evidence="3" type="ORF">M413DRAFT_379435</name>
</gene>
<evidence type="ECO:0000313" key="4">
    <source>
        <dbReference type="Proteomes" id="UP000053424"/>
    </source>
</evidence>
<reference evidence="3 4" key="1">
    <citation type="submission" date="2014-04" db="EMBL/GenBank/DDBJ databases">
        <authorList>
            <consortium name="DOE Joint Genome Institute"/>
            <person name="Kuo A."/>
            <person name="Gay G."/>
            <person name="Dore J."/>
            <person name="Kohler A."/>
            <person name="Nagy L.G."/>
            <person name="Floudas D."/>
            <person name="Copeland A."/>
            <person name="Barry K.W."/>
            <person name="Cichocki N."/>
            <person name="Veneault-Fourrey C."/>
            <person name="LaButti K."/>
            <person name="Lindquist E.A."/>
            <person name="Lipzen A."/>
            <person name="Lundell T."/>
            <person name="Morin E."/>
            <person name="Murat C."/>
            <person name="Sun H."/>
            <person name="Tunlid A."/>
            <person name="Henrissat B."/>
            <person name="Grigoriev I.V."/>
            <person name="Hibbett D.S."/>
            <person name="Martin F."/>
            <person name="Nordberg H.P."/>
            <person name="Cantor M.N."/>
            <person name="Hua S.X."/>
        </authorList>
    </citation>
    <scope>NUCLEOTIDE SEQUENCE [LARGE SCALE GENOMIC DNA]</scope>
    <source>
        <strain evidence="4">h7</strain>
    </source>
</reference>
<dbReference type="STRING" id="686832.A0A0C3CKM0"/>
<feature type="region of interest" description="Disordered" evidence="1">
    <location>
        <begin position="296"/>
        <end position="320"/>
    </location>
</feature>
<name>A0A0C3CKM0_HEBCY</name>
<dbReference type="PANTHER" id="PTHR35393">
    <property type="entry name" value="CHROMOSOME 1, WHOLE GENOME SHOTGUN SEQUENCE"/>
    <property type="match status" value="1"/>
</dbReference>
<sequence length="367" mass="41810">MNFLKWRMPKYIREKRQNHAHSHTTAAMQNPSQEVHGVVELVNSSISPEIQMAAVNKFFTEDAGFRNPLFVVNPGPLSREKVLGVFQWYRAAASRVDMEINDVVYDRLHNMVYLDISQLVHFRFSFFAPKPARIMSRLTLRKEGALHYVSLQEDFFHPDEIAMFLLPPWASVVRAMLRVSTWVATLWTKSAQAVGVWRVPSVVDVNIDEIAVKPYKPRVGEVRLRQKIRRELSRSIRRAQEYHENGEFFESDDFNSSAYQDSTLYEVDTSATDISTSKSLLSRVGRTLELDLDGLASNSVRTSTPPPAPATRKEPSRFETQPSLIARISKSIELPERESATRARGRNLYKAFVTKALGQGRSLPEAA</sequence>
<dbReference type="Proteomes" id="UP000053424">
    <property type="component" value="Unassembled WGS sequence"/>
</dbReference>
<protein>
    <recommendedName>
        <fullName evidence="2">SigF-like NTF2-like domain-containing protein</fullName>
    </recommendedName>
</protein>
<reference evidence="4" key="2">
    <citation type="submission" date="2015-01" db="EMBL/GenBank/DDBJ databases">
        <title>Evolutionary Origins and Diversification of the Mycorrhizal Mutualists.</title>
        <authorList>
            <consortium name="DOE Joint Genome Institute"/>
            <consortium name="Mycorrhizal Genomics Consortium"/>
            <person name="Kohler A."/>
            <person name="Kuo A."/>
            <person name="Nagy L.G."/>
            <person name="Floudas D."/>
            <person name="Copeland A."/>
            <person name="Barry K.W."/>
            <person name="Cichocki N."/>
            <person name="Veneault-Fourrey C."/>
            <person name="LaButti K."/>
            <person name="Lindquist E.A."/>
            <person name="Lipzen A."/>
            <person name="Lundell T."/>
            <person name="Morin E."/>
            <person name="Murat C."/>
            <person name="Riley R."/>
            <person name="Ohm R."/>
            <person name="Sun H."/>
            <person name="Tunlid A."/>
            <person name="Henrissat B."/>
            <person name="Grigoriev I.V."/>
            <person name="Hibbett D.S."/>
            <person name="Martin F."/>
        </authorList>
    </citation>
    <scope>NUCLEOTIDE SEQUENCE [LARGE SCALE GENOMIC DNA]</scope>
    <source>
        <strain evidence="4">h7</strain>
    </source>
</reference>
<dbReference type="Pfam" id="PF24840">
    <property type="entry name" value="NTF2_SigF"/>
    <property type="match status" value="1"/>
</dbReference>
<dbReference type="OrthoDB" id="2344312at2759"/>
<feature type="domain" description="SigF-like NTF2-like" evidence="2">
    <location>
        <begin position="28"/>
        <end position="195"/>
    </location>
</feature>
<dbReference type="HOGENOM" id="CLU_754511_0_0_1"/>
<organism evidence="3 4">
    <name type="scientific">Hebeloma cylindrosporum</name>
    <dbReference type="NCBI Taxonomy" id="76867"/>
    <lineage>
        <taxon>Eukaryota</taxon>
        <taxon>Fungi</taxon>
        <taxon>Dikarya</taxon>
        <taxon>Basidiomycota</taxon>
        <taxon>Agaricomycotina</taxon>
        <taxon>Agaricomycetes</taxon>
        <taxon>Agaricomycetidae</taxon>
        <taxon>Agaricales</taxon>
        <taxon>Agaricineae</taxon>
        <taxon>Hymenogastraceae</taxon>
        <taxon>Hebeloma</taxon>
    </lineage>
</organism>
<keyword evidence="4" id="KW-1185">Reference proteome</keyword>
<proteinExistence type="predicted"/>